<keyword evidence="2" id="KW-1185">Reference proteome</keyword>
<evidence type="ECO:0000313" key="1">
    <source>
        <dbReference type="EMBL" id="CAD8044774.1"/>
    </source>
</evidence>
<organism evidence="1 2">
    <name type="scientific">Paramecium primaurelia</name>
    <dbReference type="NCBI Taxonomy" id="5886"/>
    <lineage>
        <taxon>Eukaryota</taxon>
        <taxon>Sar</taxon>
        <taxon>Alveolata</taxon>
        <taxon>Ciliophora</taxon>
        <taxon>Intramacronucleata</taxon>
        <taxon>Oligohymenophorea</taxon>
        <taxon>Peniculida</taxon>
        <taxon>Parameciidae</taxon>
        <taxon>Paramecium</taxon>
    </lineage>
</organism>
<proteinExistence type="predicted"/>
<gene>
    <name evidence="1" type="ORF">PPRIM_AZ9-3.1.T0080343</name>
</gene>
<sequence>MIIIPYWNPIKQRQFYLVAHDFIFMQKHKLKLIKYIKQTSMGKNCLLKFYQIQEIQQ</sequence>
<reference evidence="1" key="1">
    <citation type="submission" date="2021-01" db="EMBL/GenBank/DDBJ databases">
        <authorList>
            <consortium name="Genoscope - CEA"/>
            <person name="William W."/>
        </authorList>
    </citation>
    <scope>NUCLEOTIDE SEQUENCE</scope>
</reference>
<comment type="caution">
    <text evidence="1">The sequence shown here is derived from an EMBL/GenBank/DDBJ whole genome shotgun (WGS) entry which is preliminary data.</text>
</comment>
<dbReference type="AlphaFoldDB" id="A0A8S1JQM8"/>
<dbReference type="EMBL" id="CAJJDM010000004">
    <property type="protein sequence ID" value="CAD8044774.1"/>
    <property type="molecule type" value="Genomic_DNA"/>
</dbReference>
<evidence type="ECO:0000313" key="2">
    <source>
        <dbReference type="Proteomes" id="UP000688137"/>
    </source>
</evidence>
<accession>A0A8S1JQM8</accession>
<name>A0A8S1JQM8_PARPR</name>
<dbReference type="Proteomes" id="UP000688137">
    <property type="component" value="Unassembled WGS sequence"/>
</dbReference>
<protein>
    <submittedName>
        <fullName evidence="1">Uncharacterized protein</fullName>
    </submittedName>
</protein>